<keyword evidence="2" id="KW-1185">Reference proteome</keyword>
<accession>A0A7W6S2T8</accession>
<comment type="caution">
    <text evidence="1">The sequence shown here is derived from an EMBL/GenBank/DDBJ whole genome shotgun (WGS) entry which is preliminary data.</text>
</comment>
<dbReference type="AlphaFoldDB" id="A0A7W6S2T8"/>
<organism evidence="1 2">
    <name type="scientific">Roseospira goensis</name>
    <dbReference type="NCBI Taxonomy" id="391922"/>
    <lineage>
        <taxon>Bacteria</taxon>
        <taxon>Pseudomonadati</taxon>
        <taxon>Pseudomonadota</taxon>
        <taxon>Alphaproteobacteria</taxon>
        <taxon>Rhodospirillales</taxon>
        <taxon>Rhodospirillaceae</taxon>
        <taxon>Roseospira</taxon>
    </lineage>
</organism>
<proteinExistence type="predicted"/>
<protein>
    <submittedName>
        <fullName evidence="1">Uncharacterized protein</fullName>
    </submittedName>
</protein>
<reference evidence="1 2" key="1">
    <citation type="submission" date="2020-08" db="EMBL/GenBank/DDBJ databases">
        <title>Genome sequencing of Purple Non-Sulfur Bacteria from various extreme environments.</title>
        <authorList>
            <person name="Mayer M."/>
        </authorList>
    </citation>
    <scope>NUCLEOTIDE SEQUENCE [LARGE SCALE GENOMIC DNA]</scope>
    <source>
        <strain evidence="1 2">JA135</strain>
    </source>
</reference>
<evidence type="ECO:0000313" key="1">
    <source>
        <dbReference type="EMBL" id="MBB4287858.1"/>
    </source>
</evidence>
<name>A0A7W6S2T8_9PROT</name>
<dbReference type="EMBL" id="JACIGI010000058">
    <property type="protein sequence ID" value="MBB4287858.1"/>
    <property type="molecule type" value="Genomic_DNA"/>
</dbReference>
<sequence length="33" mass="3573">MSEPALLHALETHVRHQLCAMVEAPPETFADAG</sequence>
<gene>
    <name evidence="1" type="ORF">GGD88_003616</name>
</gene>
<dbReference type="Proteomes" id="UP000555728">
    <property type="component" value="Unassembled WGS sequence"/>
</dbReference>
<evidence type="ECO:0000313" key="2">
    <source>
        <dbReference type="Proteomes" id="UP000555728"/>
    </source>
</evidence>